<dbReference type="SUPFAM" id="SSF46785">
    <property type="entry name" value="Winged helix' DNA-binding domain"/>
    <property type="match status" value="1"/>
</dbReference>
<keyword evidence="3 6" id="KW-0238">DNA-binding</keyword>
<dbReference type="PRINTS" id="PR00039">
    <property type="entry name" value="HTHLYSR"/>
</dbReference>
<dbReference type="InterPro" id="IPR005119">
    <property type="entry name" value="LysR_subst-bd"/>
</dbReference>
<dbReference type="CDD" id="cd08438">
    <property type="entry name" value="PBP2_CidR"/>
    <property type="match status" value="1"/>
</dbReference>
<dbReference type="InterPro" id="IPR036388">
    <property type="entry name" value="WH-like_DNA-bd_sf"/>
</dbReference>
<dbReference type="RefSeq" id="WP_091585285.1">
    <property type="nucleotide sequence ID" value="NZ_FNDU01000006.1"/>
</dbReference>
<dbReference type="GO" id="GO:0003677">
    <property type="term" value="F:DNA binding"/>
    <property type="evidence" value="ECO:0007669"/>
    <property type="project" value="UniProtKB-KW"/>
</dbReference>
<dbReference type="Gene3D" id="3.40.190.290">
    <property type="match status" value="1"/>
</dbReference>
<accession>A0A1G8JN04</accession>
<dbReference type="Pfam" id="PF00126">
    <property type="entry name" value="HTH_1"/>
    <property type="match status" value="1"/>
</dbReference>
<reference evidence="6 7" key="1">
    <citation type="submission" date="2016-10" db="EMBL/GenBank/DDBJ databases">
        <authorList>
            <person name="de Groot N.N."/>
        </authorList>
    </citation>
    <scope>NUCLEOTIDE SEQUENCE [LARGE SCALE GENOMIC DNA]</scope>
    <source>
        <strain evidence="7">P4B,CCM 7963,CECT 7998,DSM 25260,IBRC-M 10614,KCTC 13821</strain>
    </source>
</reference>
<dbReference type="OrthoDB" id="9803735at2"/>
<feature type="domain" description="HTH lysR-type" evidence="5">
    <location>
        <begin position="1"/>
        <end position="58"/>
    </location>
</feature>
<dbReference type="FunFam" id="1.10.10.10:FF:000001">
    <property type="entry name" value="LysR family transcriptional regulator"/>
    <property type="match status" value="1"/>
</dbReference>
<evidence type="ECO:0000256" key="3">
    <source>
        <dbReference type="ARBA" id="ARBA00023125"/>
    </source>
</evidence>
<dbReference type="PANTHER" id="PTHR30419:SF8">
    <property type="entry name" value="NITROGEN ASSIMILATION TRANSCRIPTIONAL ACTIVATOR-RELATED"/>
    <property type="match status" value="1"/>
</dbReference>
<keyword evidence="4" id="KW-0804">Transcription</keyword>
<evidence type="ECO:0000313" key="7">
    <source>
        <dbReference type="Proteomes" id="UP000199017"/>
    </source>
</evidence>
<evidence type="ECO:0000256" key="4">
    <source>
        <dbReference type="ARBA" id="ARBA00023163"/>
    </source>
</evidence>
<dbReference type="InterPro" id="IPR000847">
    <property type="entry name" value="LysR_HTH_N"/>
</dbReference>
<proteinExistence type="inferred from homology"/>
<evidence type="ECO:0000256" key="1">
    <source>
        <dbReference type="ARBA" id="ARBA00009437"/>
    </source>
</evidence>
<dbReference type="SUPFAM" id="SSF53850">
    <property type="entry name" value="Periplasmic binding protein-like II"/>
    <property type="match status" value="1"/>
</dbReference>
<keyword evidence="2" id="KW-0805">Transcription regulation</keyword>
<dbReference type="STRING" id="930129.SAMN05216352_106265"/>
<dbReference type="GO" id="GO:0005829">
    <property type="term" value="C:cytosol"/>
    <property type="evidence" value="ECO:0007669"/>
    <property type="project" value="TreeGrafter"/>
</dbReference>
<evidence type="ECO:0000259" key="5">
    <source>
        <dbReference type="PROSITE" id="PS50931"/>
    </source>
</evidence>
<dbReference type="AlphaFoldDB" id="A0A1G8JN04"/>
<dbReference type="Pfam" id="PF03466">
    <property type="entry name" value="LysR_substrate"/>
    <property type="match status" value="1"/>
</dbReference>
<dbReference type="PROSITE" id="PS50931">
    <property type="entry name" value="HTH_LYSR"/>
    <property type="match status" value="1"/>
</dbReference>
<dbReference type="EMBL" id="FNDU01000006">
    <property type="protein sequence ID" value="SDI32634.1"/>
    <property type="molecule type" value="Genomic_DNA"/>
</dbReference>
<dbReference type="InterPro" id="IPR050950">
    <property type="entry name" value="HTH-type_LysR_regulators"/>
</dbReference>
<protein>
    <submittedName>
        <fullName evidence="6">DNA-binding transcriptional regulator, LysR family</fullName>
    </submittedName>
</protein>
<sequence length="296" mass="33971">MDIKQLHLFLEVYKEMSISKASQKLHISQPALSKSLLQLEQELGLRLFDRSTRHLHITKEGEIMLSHAQKVIRDMEDMKQEAEDIKLRKKGSFKFGLPPVIGSNIFPDIIASFKTYNPEIEMEIVEEGAKIMEASLLEGKIDVGVGILPVDHELFEIRPIVKKDLLLVVSTDHPLADRKRVELKELANEHFLMFQKGFSLYDRVRQGCIEAGFEPFIVHESTQWDFLVEMTKKNLGITLLPEMLCQKIDLYGASTLEVTNPTISWNLAIIWRKNSYQSHAAKAWVDFVEDALQNNL</sequence>
<name>A0A1G8JN04_9BACI</name>
<evidence type="ECO:0000313" key="6">
    <source>
        <dbReference type="EMBL" id="SDI32634.1"/>
    </source>
</evidence>
<dbReference type="Gene3D" id="1.10.10.10">
    <property type="entry name" value="Winged helix-like DNA-binding domain superfamily/Winged helix DNA-binding domain"/>
    <property type="match status" value="1"/>
</dbReference>
<dbReference type="PANTHER" id="PTHR30419">
    <property type="entry name" value="HTH-TYPE TRANSCRIPTIONAL REGULATOR YBHD"/>
    <property type="match status" value="1"/>
</dbReference>
<gene>
    <name evidence="6" type="ORF">SAMN05216352_106265</name>
</gene>
<comment type="similarity">
    <text evidence="1">Belongs to the LysR transcriptional regulatory family.</text>
</comment>
<organism evidence="6 7">
    <name type="scientific">Alteribacillus bidgolensis</name>
    <dbReference type="NCBI Taxonomy" id="930129"/>
    <lineage>
        <taxon>Bacteria</taxon>
        <taxon>Bacillati</taxon>
        <taxon>Bacillota</taxon>
        <taxon>Bacilli</taxon>
        <taxon>Bacillales</taxon>
        <taxon>Bacillaceae</taxon>
        <taxon>Alteribacillus</taxon>
    </lineage>
</organism>
<dbReference type="Proteomes" id="UP000199017">
    <property type="component" value="Unassembled WGS sequence"/>
</dbReference>
<dbReference type="GO" id="GO:0003700">
    <property type="term" value="F:DNA-binding transcription factor activity"/>
    <property type="evidence" value="ECO:0007669"/>
    <property type="project" value="InterPro"/>
</dbReference>
<evidence type="ECO:0000256" key="2">
    <source>
        <dbReference type="ARBA" id="ARBA00023015"/>
    </source>
</evidence>
<keyword evidence="7" id="KW-1185">Reference proteome</keyword>
<dbReference type="InterPro" id="IPR036390">
    <property type="entry name" value="WH_DNA-bd_sf"/>
</dbReference>